<accession>A0A8H6XPD4</accession>
<name>A0A8H6XPD4_9AGAR</name>
<sequence>MSCRLTETPLFRQTCWRTQALLDGSWAHLPPDALGNDHAKFLAALKEMDAVAVPQSSIPGNDDSDFRVALRLDPGTKQSSYNNGRALAWACLVHFQVLDLILATNFQRLTQPAVVTPIHPSLNEATAALRLIKPLCGWTTHVKGFIEELNHDDGAPGEEIQLPSSVVESLAPVLAFSKIDNKTRKAKALKNLQAIAAGLVWVLELGSENAPLLTNQKKLAIAPLRPIPERYTNLAASTNEAAKAVRGLKTTPANLLRPLSYVLNSTLALIFCDQDLSTMHVDMDIEQEIAHCLLVAGPRPKSLLYVEEYAYGLIRASSGKLSAERIAVENKQYLAGMPGIAPQDADIFCGIRDRYKNSASQARMMHLPTTVFRPSTSGFPFLIWPRPEGRIARALSQAPSLDLSEMVLVSDLPVSDAHLFRAQPPPTAIDLAQSTPLASEIPILAAPQFDSAVSTTHNAPATANKAANTANGSAVNGVQNQATDTDTAVSDKSRGFAVNTGPMESLQPSSSGGDGFDAIIGTGSKETSTLEVPTRDTAEPIEKLAAGKDNEAQEHIGATANINASDSTSAKSGSSQAGTEPLPSSTDGTAADNNVKSIDQRLESSTAMDLDTQLRRSARVKAAHENPPEATQLVPPTASKPLKRRGPTGSNRMSVKKAKVMDNDETDINAELESSDDMEVDNAEDLESVGESETPNLTSIDVDEIERCETPFRVSALLPDGNSRTEFAYFGHPASRETEYKLLFDVNQSATALPNSSLQFFSLAEWDGMPNTARVQSWKSGRDIYISGLRAGPKLHDIAAVYDELTIFNRMDAPIDVQVQAKRIFPGDDLNAGVDYTKSIYTTTLDTMVDHATRSDGLVLNALNLPGGHFIHTNPLLGTGFDLDMTAYTKTNGLPGFKIKYPPYEETYFRLFGLTHALSMFHIDIAMTWIYVAGPGDKFWVCSCSQNGGDDLTDSHDFDNWDPDRVSLHSHDYEITALPAGGGILLQQPGRRHAVIGTGTADQHGVIQPATLTIGGYFFCASRLRAAMAVILHTCIQSHLLSNADHVGLWQIYIRIAMFWLHTTSEHRREQEALAAYLPDLSLSTAHGWLDIIYLACLVLLLPCLDNRNYGDAGTPGEELTEAAAVCNKYGQWRQWLAGTYIVCHRETGKQLDWEEDIFTPCLLNMAAVLQQYHARVLEDEPEAPIFKRFTLEAFNSNLRTAFASYNLALSKTYGTYRKENRTKFFLFQGDEFILKPY</sequence>
<dbReference type="OrthoDB" id="3055782at2759"/>
<organism evidence="2 3">
    <name type="scientific">Mycena venus</name>
    <dbReference type="NCBI Taxonomy" id="2733690"/>
    <lineage>
        <taxon>Eukaryota</taxon>
        <taxon>Fungi</taxon>
        <taxon>Dikarya</taxon>
        <taxon>Basidiomycota</taxon>
        <taxon>Agaricomycotina</taxon>
        <taxon>Agaricomycetes</taxon>
        <taxon>Agaricomycetidae</taxon>
        <taxon>Agaricales</taxon>
        <taxon>Marasmiineae</taxon>
        <taxon>Mycenaceae</taxon>
        <taxon>Mycena</taxon>
    </lineage>
</organism>
<feature type="region of interest" description="Disordered" evidence="1">
    <location>
        <begin position="617"/>
        <end position="654"/>
    </location>
</feature>
<evidence type="ECO:0000313" key="3">
    <source>
        <dbReference type="Proteomes" id="UP000620124"/>
    </source>
</evidence>
<evidence type="ECO:0008006" key="4">
    <source>
        <dbReference type="Google" id="ProtNLM"/>
    </source>
</evidence>
<proteinExistence type="predicted"/>
<evidence type="ECO:0000313" key="2">
    <source>
        <dbReference type="EMBL" id="KAF7345498.1"/>
    </source>
</evidence>
<feature type="compositionally biased region" description="Polar residues" evidence="1">
    <location>
        <begin position="582"/>
        <end position="594"/>
    </location>
</feature>
<gene>
    <name evidence="2" type="ORF">MVEN_01568300</name>
</gene>
<feature type="region of interest" description="Disordered" evidence="1">
    <location>
        <begin position="467"/>
        <end position="538"/>
    </location>
</feature>
<evidence type="ECO:0000256" key="1">
    <source>
        <dbReference type="SAM" id="MobiDB-lite"/>
    </source>
</evidence>
<comment type="caution">
    <text evidence="2">The sequence shown here is derived from an EMBL/GenBank/DDBJ whole genome shotgun (WGS) entry which is preliminary data.</text>
</comment>
<feature type="compositionally biased region" description="Low complexity" evidence="1">
    <location>
        <begin position="564"/>
        <end position="577"/>
    </location>
</feature>
<keyword evidence="3" id="KW-1185">Reference proteome</keyword>
<dbReference type="AlphaFoldDB" id="A0A8H6XPD4"/>
<feature type="compositionally biased region" description="Polar residues" evidence="1">
    <location>
        <begin position="472"/>
        <end position="488"/>
    </location>
</feature>
<protein>
    <recommendedName>
        <fullName evidence="4">JmjC domain-containing protein</fullName>
    </recommendedName>
</protein>
<reference evidence="2" key="1">
    <citation type="submission" date="2020-05" db="EMBL/GenBank/DDBJ databases">
        <title>Mycena genomes resolve the evolution of fungal bioluminescence.</title>
        <authorList>
            <person name="Tsai I.J."/>
        </authorList>
    </citation>
    <scope>NUCLEOTIDE SEQUENCE</scope>
    <source>
        <strain evidence="2">CCC161011</strain>
    </source>
</reference>
<dbReference type="Proteomes" id="UP000620124">
    <property type="component" value="Unassembled WGS sequence"/>
</dbReference>
<dbReference type="EMBL" id="JACAZI010000013">
    <property type="protein sequence ID" value="KAF7345498.1"/>
    <property type="molecule type" value="Genomic_DNA"/>
</dbReference>
<feature type="region of interest" description="Disordered" evidence="1">
    <location>
        <begin position="560"/>
        <end position="594"/>
    </location>
</feature>